<sequence>MRLPYSGRGRNIALIAATTLIAAGCAGNGVDDPEAVEAVDLDEIDEAVAIEFYYGLGGYLGEVVEEFIDRFNESQDNVVVTGVTQGSYEETGQALQAAVAAGDPPAVALNAPAGFAERGLLAALDPYIEADPDVDLDDFVDAFVEPGIFDEQLYELPMFGTTQVMYYRHDFFDDAGIDPAEALSTWENLAEAAEQLTERDNGNVTRYGWEPMYGEANMIDAVLSRGGQIISDDGTEVLIDDDVWVETWDAFREWIHEDEIMRIHHGGTGWEYWYRTIDDVLQDRAAGYTGSSGDQGDLDFDLVSAHIQPGWEGSDPAPVAGGNSGAILADASDEEKAAAWEWLKFFTLTENTAEYSIKTGYIPVRESAAEDPDFQAHAEENPHAMVPLEQVLIASPAFVDPTGGEINDALTIAADRVQIENVPAAQALAEAAQEAQEALDRLG</sequence>
<dbReference type="Proteomes" id="UP000460435">
    <property type="component" value="Unassembled WGS sequence"/>
</dbReference>
<dbReference type="SUPFAM" id="SSF53850">
    <property type="entry name" value="Periplasmic binding protein-like II"/>
    <property type="match status" value="1"/>
</dbReference>
<keyword evidence="2" id="KW-1185">Reference proteome</keyword>
<dbReference type="Gene3D" id="3.40.190.10">
    <property type="entry name" value="Periplasmic binding protein-like II"/>
    <property type="match status" value="1"/>
</dbReference>
<dbReference type="EMBL" id="WLZY01000001">
    <property type="protein sequence ID" value="NDL55918.1"/>
    <property type="molecule type" value="Genomic_DNA"/>
</dbReference>
<protein>
    <submittedName>
        <fullName evidence="1">Extracellular solute-binding protein</fullName>
    </submittedName>
</protein>
<dbReference type="CDD" id="cd14748">
    <property type="entry name" value="PBP2_UgpB"/>
    <property type="match status" value="1"/>
</dbReference>
<dbReference type="RefSeq" id="WP_162448578.1">
    <property type="nucleotide sequence ID" value="NZ_WLZY01000001.1"/>
</dbReference>
<dbReference type="AlphaFoldDB" id="A0A7K3M0D6"/>
<evidence type="ECO:0000313" key="2">
    <source>
        <dbReference type="Proteomes" id="UP000460435"/>
    </source>
</evidence>
<organism evidence="1 2">
    <name type="scientific">Phytoactinopolyspora mesophila</name>
    <dbReference type="NCBI Taxonomy" id="2650750"/>
    <lineage>
        <taxon>Bacteria</taxon>
        <taxon>Bacillati</taxon>
        <taxon>Actinomycetota</taxon>
        <taxon>Actinomycetes</taxon>
        <taxon>Jiangellales</taxon>
        <taxon>Jiangellaceae</taxon>
        <taxon>Phytoactinopolyspora</taxon>
    </lineage>
</organism>
<dbReference type="PANTHER" id="PTHR43649">
    <property type="entry name" value="ARABINOSE-BINDING PROTEIN-RELATED"/>
    <property type="match status" value="1"/>
</dbReference>
<accession>A0A7K3M0D6</accession>
<dbReference type="InterPro" id="IPR050490">
    <property type="entry name" value="Bact_solute-bd_prot1"/>
</dbReference>
<gene>
    <name evidence="1" type="ORF">F7O44_02415</name>
</gene>
<dbReference type="PANTHER" id="PTHR43649:SF12">
    <property type="entry name" value="DIACETYLCHITOBIOSE BINDING PROTEIN DASA"/>
    <property type="match status" value="1"/>
</dbReference>
<dbReference type="Pfam" id="PF13416">
    <property type="entry name" value="SBP_bac_8"/>
    <property type="match status" value="1"/>
</dbReference>
<evidence type="ECO:0000313" key="1">
    <source>
        <dbReference type="EMBL" id="NDL55918.1"/>
    </source>
</evidence>
<proteinExistence type="predicted"/>
<dbReference type="PROSITE" id="PS51257">
    <property type="entry name" value="PROKAR_LIPOPROTEIN"/>
    <property type="match status" value="1"/>
</dbReference>
<name>A0A7K3M0D6_9ACTN</name>
<comment type="caution">
    <text evidence="1">The sequence shown here is derived from an EMBL/GenBank/DDBJ whole genome shotgun (WGS) entry which is preliminary data.</text>
</comment>
<dbReference type="InterPro" id="IPR006059">
    <property type="entry name" value="SBP"/>
</dbReference>
<reference evidence="1 2" key="1">
    <citation type="submission" date="2019-11" db="EMBL/GenBank/DDBJ databases">
        <authorList>
            <person name="Li X.-J."/>
            <person name="Feng X.-M."/>
        </authorList>
    </citation>
    <scope>NUCLEOTIDE SEQUENCE [LARGE SCALE GENOMIC DNA]</scope>
    <source>
        <strain evidence="1 2">XMNu-373</strain>
    </source>
</reference>